<keyword evidence="1" id="KW-0812">Transmembrane</keyword>
<keyword evidence="1" id="KW-0472">Membrane</keyword>
<accession>A0AAV4FKA9</accession>
<gene>
    <name evidence="2" type="ORF">ElyMa_000412100</name>
</gene>
<organism evidence="2 3">
    <name type="scientific">Elysia marginata</name>
    <dbReference type="NCBI Taxonomy" id="1093978"/>
    <lineage>
        <taxon>Eukaryota</taxon>
        <taxon>Metazoa</taxon>
        <taxon>Spiralia</taxon>
        <taxon>Lophotrochozoa</taxon>
        <taxon>Mollusca</taxon>
        <taxon>Gastropoda</taxon>
        <taxon>Heterobranchia</taxon>
        <taxon>Euthyneura</taxon>
        <taxon>Panpulmonata</taxon>
        <taxon>Sacoglossa</taxon>
        <taxon>Placobranchoidea</taxon>
        <taxon>Plakobranchidae</taxon>
        <taxon>Elysia</taxon>
    </lineage>
</organism>
<keyword evidence="3" id="KW-1185">Reference proteome</keyword>
<protein>
    <submittedName>
        <fullName evidence="2">PiggyBac transposase Uribo2</fullName>
    </submittedName>
</protein>
<reference evidence="2 3" key="1">
    <citation type="journal article" date="2021" name="Elife">
        <title>Chloroplast acquisition without the gene transfer in kleptoplastic sea slugs, Plakobranchus ocellatus.</title>
        <authorList>
            <person name="Maeda T."/>
            <person name="Takahashi S."/>
            <person name="Yoshida T."/>
            <person name="Shimamura S."/>
            <person name="Takaki Y."/>
            <person name="Nagai Y."/>
            <person name="Toyoda A."/>
            <person name="Suzuki Y."/>
            <person name="Arimoto A."/>
            <person name="Ishii H."/>
            <person name="Satoh N."/>
            <person name="Nishiyama T."/>
            <person name="Hasebe M."/>
            <person name="Maruyama T."/>
            <person name="Minagawa J."/>
            <person name="Obokata J."/>
            <person name="Shigenobu S."/>
        </authorList>
    </citation>
    <scope>NUCLEOTIDE SEQUENCE [LARGE SCALE GENOMIC DNA]</scope>
</reference>
<comment type="caution">
    <text evidence="2">The sequence shown here is derived from an EMBL/GenBank/DDBJ whole genome shotgun (WGS) entry which is preliminary data.</text>
</comment>
<dbReference type="PANTHER" id="PTHR46599">
    <property type="entry name" value="PIGGYBAC TRANSPOSABLE ELEMENT-DERIVED PROTEIN 4"/>
    <property type="match status" value="1"/>
</dbReference>
<sequence>MDPSSWRAAVRKKLRQSGQSYVDREGRTVEGKQINLKKDCHGLCRFQCTHSITDQERKSLFDSFWSLNYEDKSFFYAKNTKRTEKDRKTKAAESRREYRQYLILQTQYSATRRMVIIADGFNVTCVIAGSIVYLLWLAVPMSASKTEREVAAHIADDGTPPPDDGWAPPPPDFVPNIPEFTADAGIQIPYDNFSPADFASLFFTHEFCTLLASETNRMADQFYEARPQLGNRSIFHGWEPVDIPERRKFIIGIILLCGLVYKFQMRSFWTSDPLTSTRSLFSSYERQI</sequence>
<keyword evidence="1" id="KW-1133">Transmembrane helix</keyword>
<name>A0AAV4FKA9_9GAST</name>
<feature type="transmembrane region" description="Helical" evidence="1">
    <location>
        <begin position="114"/>
        <end position="139"/>
    </location>
</feature>
<dbReference type="PANTHER" id="PTHR46599:SF3">
    <property type="entry name" value="PIGGYBAC TRANSPOSABLE ELEMENT-DERIVED PROTEIN 4"/>
    <property type="match status" value="1"/>
</dbReference>
<evidence type="ECO:0000256" key="1">
    <source>
        <dbReference type="SAM" id="Phobius"/>
    </source>
</evidence>
<evidence type="ECO:0000313" key="2">
    <source>
        <dbReference type="EMBL" id="GFR73723.1"/>
    </source>
</evidence>
<dbReference type="Proteomes" id="UP000762676">
    <property type="component" value="Unassembled WGS sequence"/>
</dbReference>
<dbReference type="AlphaFoldDB" id="A0AAV4FKA9"/>
<dbReference type="EMBL" id="BMAT01000811">
    <property type="protein sequence ID" value="GFR73723.1"/>
    <property type="molecule type" value="Genomic_DNA"/>
</dbReference>
<proteinExistence type="predicted"/>
<evidence type="ECO:0000313" key="3">
    <source>
        <dbReference type="Proteomes" id="UP000762676"/>
    </source>
</evidence>